<feature type="signal peptide" evidence="1">
    <location>
        <begin position="1"/>
        <end position="19"/>
    </location>
</feature>
<gene>
    <name evidence="2" type="ORF">LX69_02281</name>
</gene>
<keyword evidence="1" id="KW-0732">Signal</keyword>
<reference evidence="2 3" key="1">
    <citation type="submission" date="2018-06" db="EMBL/GenBank/DDBJ databases">
        <title>Genomic Encyclopedia of Archaeal and Bacterial Type Strains, Phase II (KMG-II): from individual species to whole genera.</title>
        <authorList>
            <person name="Goeker M."/>
        </authorList>
    </citation>
    <scope>NUCLEOTIDE SEQUENCE [LARGE SCALE GENOMIC DNA]</scope>
    <source>
        <strain evidence="2 3">DSM 6779</strain>
    </source>
</reference>
<dbReference type="AlphaFoldDB" id="A0A2W7N5F4"/>
<protein>
    <recommendedName>
        <fullName evidence="4">Transglycosylase-like protein with SLT domain</fullName>
    </recommendedName>
</protein>
<evidence type="ECO:0000313" key="2">
    <source>
        <dbReference type="EMBL" id="PZX14953.1"/>
    </source>
</evidence>
<evidence type="ECO:0008006" key="4">
    <source>
        <dbReference type="Google" id="ProtNLM"/>
    </source>
</evidence>
<dbReference type="OrthoDB" id="982528at2"/>
<accession>A0A2W7N5F4</accession>
<keyword evidence="3" id="KW-1185">Reference proteome</keyword>
<proteinExistence type="predicted"/>
<sequence>MNKLILVILFCGLSLNIYCNTNPRQWFDTQYTDALYQCTSNKALINKALMQCDIPVHEAISIVFPEMLRYSLWRDLFETTALQLLYVNRGSKAADFSIGWCQMKPSFAEKIEHYISGSDNLCLKYSDLVKFDVPNSDSAQIRKIRVTRLQLFKWQLRYLSAFIAICNHRFSHENIDTHDRLKLLSAAYNKGIDCDINDLKDFSKKKTFPYGPGRENPFAYSQVAEYFFVNDAPKIILTPN</sequence>
<comment type="caution">
    <text evidence="2">The sequence shown here is derived from an EMBL/GenBank/DDBJ whole genome shotgun (WGS) entry which is preliminary data.</text>
</comment>
<evidence type="ECO:0000313" key="3">
    <source>
        <dbReference type="Proteomes" id="UP000249239"/>
    </source>
</evidence>
<dbReference type="Proteomes" id="UP000249239">
    <property type="component" value="Unassembled WGS sequence"/>
</dbReference>
<name>A0A2W7N5F4_9BACT</name>
<evidence type="ECO:0000256" key="1">
    <source>
        <dbReference type="SAM" id="SignalP"/>
    </source>
</evidence>
<dbReference type="RefSeq" id="WP_111446142.1">
    <property type="nucleotide sequence ID" value="NZ_QKZK01000018.1"/>
</dbReference>
<dbReference type="EMBL" id="QKZK01000018">
    <property type="protein sequence ID" value="PZX14953.1"/>
    <property type="molecule type" value="Genomic_DNA"/>
</dbReference>
<organism evidence="2 3">
    <name type="scientific">Breznakibacter xylanolyticus</name>
    <dbReference type="NCBI Taxonomy" id="990"/>
    <lineage>
        <taxon>Bacteria</taxon>
        <taxon>Pseudomonadati</taxon>
        <taxon>Bacteroidota</taxon>
        <taxon>Bacteroidia</taxon>
        <taxon>Marinilabiliales</taxon>
        <taxon>Marinilabiliaceae</taxon>
        <taxon>Breznakibacter</taxon>
    </lineage>
</organism>
<feature type="chain" id="PRO_5016023914" description="Transglycosylase-like protein with SLT domain" evidence="1">
    <location>
        <begin position="20"/>
        <end position="240"/>
    </location>
</feature>